<comment type="caution">
    <text evidence="2">The sequence shown here is derived from an EMBL/GenBank/DDBJ whole genome shotgun (WGS) entry which is preliminary data.</text>
</comment>
<proteinExistence type="predicted"/>
<dbReference type="OrthoDB" id="3552888at2759"/>
<dbReference type="PANTHER" id="PTHR35605">
    <property type="entry name" value="ECP2 EFFECTOR PROTEIN DOMAIN-CONTAINING PROTEIN-RELATED"/>
    <property type="match status" value="1"/>
</dbReference>
<gene>
    <name evidence="2" type="ORF">CDD82_6780</name>
</gene>
<organism evidence="2 3">
    <name type="scientific">Ophiocordyceps australis</name>
    <dbReference type="NCBI Taxonomy" id="1399860"/>
    <lineage>
        <taxon>Eukaryota</taxon>
        <taxon>Fungi</taxon>
        <taxon>Dikarya</taxon>
        <taxon>Ascomycota</taxon>
        <taxon>Pezizomycotina</taxon>
        <taxon>Sordariomycetes</taxon>
        <taxon>Hypocreomycetidae</taxon>
        <taxon>Hypocreales</taxon>
        <taxon>Ophiocordycipitaceae</taxon>
        <taxon>Ophiocordyceps</taxon>
    </lineage>
</organism>
<keyword evidence="3" id="KW-1185">Reference proteome</keyword>
<feature type="chain" id="PRO_5012586899" evidence="1">
    <location>
        <begin position="20"/>
        <end position="176"/>
    </location>
</feature>
<dbReference type="EMBL" id="NJEU01000729">
    <property type="protein sequence ID" value="PHH71012.1"/>
    <property type="molecule type" value="Genomic_DNA"/>
</dbReference>
<sequence length="176" mass="20166">MVAAGFTLALSALLSRAAGNLQAPLPGYGVMTPEWEVEFHPESPKVLLNGTIEQVHHQLLQLNPSWNQDYMSNNTQPDTSATTPPQRIFPRYKYRERDSACKKDKMRRNDFCKKEFNAGSFCRRRWKDCHWWAIKKGIKRLKRVRGYPVNGPGPGKCGRVSCSYDSAIWWCNDVSC</sequence>
<protein>
    <submittedName>
        <fullName evidence="2">Uncharacterized protein</fullName>
    </submittedName>
</protein>
<evidence type="ECO:0000313" key="2">
    <source>
        <dbReference type="EMBL" id="PHH71012.1"/>
    </source>
</evidence>
<evidence type="ECO:0000313" key="3">
    <source>
        <dbReference type="Proteomes" id="UP000224854"/>
    </source>
</evidence>
<dbReference type="Proteomes" id="UP000224854">
    <property type="component" value="Unassembled WGS sequence"/>
</dbReference>
<reference evidence="2 3" key="1">
    <citation type="submission" date="2017-06" db="EMBL/GenBank/DDBJ databases">
        <title>Ant-infecting Ophiocordyceps genomes reveal a high diversity of potential behavioral manipulation genes and a possible major role for enterotoxins.</title>
        <authorList>
            <person name="De Bekker C."/>
            <person name="Evans H.C."/>
            <person name="Brachmann A."/>
            <person name="Hughes D.P."/>
        </authorList>
    </citation>
    <scope>NUCLEOTIDE SEQUENCE [LARGE SCALE GENOMIC DNA]</scope>
    <source>
        <strain evidence="2 3">1348a</strain>
    </source>
</reference>
<feature type="signal peptide" evidence="1">
    <location>
        <begin position="1"/>
        <end position="19"/>
    </location>
</feature>
<accession>A0A2C5YUK7</accession>
<dbReference type="PANTHER" id="PTHR35605:SF1">
    <property type="entry name" value="ECP2 EFFECTOR PROTEIN DOMAIN-CONTAINING PROTEIN-RELATED"/>
    <property type="match status" value="1"/>
</dbReference>
<name>A0A2C5YUK7_9HYPO</name>
<evidence type="ECO:0000256" key="1">
    <source>
        <dbReference type="SAM" id="SignalP"/>
    </source>
</evidence>
<keyword evidence="1" id="KW-0732">Signal</keyword>
<dbReference type="AlphaFoldDB" id="A0A2C5YUK7"/>